<gene>
    <name evidence="3" type="ORF">LITE_LOCUS2782</name>
</gene>
<protein>
    <recommendedName>
        <fullName evidence="2">hAT-like transposase RNase-H fold domain-containing protein</fullName>
    </recommendedName>
</protein>
<organism evidence="3 4">
    <name type="scientific">Linum tenue</name>
    <dbReference type="NCBI Taxonomy" id="586396"/>
    <lineage>
        <taxon>Eukaryota</taxon>
        <taxon>Viridiplantae</taxon>
        <taxon>Streptophyta</taxon>
        <taxon>Embryophyta</taxon>
        <taxon>Tracheophyta</taxon>
        <taxon>Spermatophyta</taxon>
        <taxon>Magnoliopsida</taxon>
        <taxon>eudicotyledons</taxon>
        <taxon>Gunneridae</taxon>
        <taxon>Pentapetalae</taxon>
        <taxon>rosids</taxon>
        <taxon>fabids</taxon>
        <taxon>Malpighiales</taxon>
        <taxon>Linaceae</taxon>
        <taxon>Linum</taxon>
    </lineage>
</organism>
<dbReference type="AlphaFoldDB" id="A0AAV0H625"/>
<dbReference type="GO" id="GO:0003677">
    <property type="term" value="F:DNA binding"/>
    <property type="evidence" value="ECO:0007669"/>
    <property type="project" value="InterPro"/>
</dbReference>
<proteinExistence type="predicted"/>
<dbReference type="InterPro" id="IPR025525">
    <property type="entry name" value="hAT-like_transposase_RNase-H"/>
</dbReference>
<evidence type="ECO:0000259" key="2">
    <source>
        <dbReference type="Pfam" id="PF14372"/>
    </source>
</evidence>
<comment type="caution">
    <text evidence="3">The sequence shown here is derived from an EMBL/GenBank/DDBJ whole genome shotgun (WGS) entry which is preliminary data.</text>
</comment>
<sequence length="167" mass="19232">RESTNKCLPTKRDWNLTEAICNRLKKFNDATELFSGTKYPIANLCFEVVCEIKIALGQWCVCGIQTIETMAMNMLEKFDKYWFEVHVLMGVAAILDPRYKTEVMDCYFPEIYGEESGSKKEKLTSICRKLVEDYEDKEKEQEKETDCTQLSSSRAAASENEVTSKFA</sequence>
<name>A0AAV0H625_9ROSI</name>
<keyword evidence="4" id="KW-1185">Reference proteome</keyword>
<dbReference type="Proteomes" id="UP001154282">
    <property type="component" value="Unassembled WGS sequence"/>
</dbReference>
<dbReference type="PANTHER" id="PTHR23272:SF161">
    <property type="entry name" value="ZINC FINGER BED DOMAIN-CONTAINING PROTEIN RICESLEEPER 1-LIKE"/>
    <property type="match status" value="1"/>
</dbReference>
<feature type="compositionally biased region" description="Polar residues" evidence="1">
    <location>
        <begin position="147"/>
        <end position="167"/>
    </location>
</feature>
<feature type="domain" description="hAT-like transposase RNase-H fold" evidence="2">
    <location>
        <begin position="35"/>
        <end position="134"/>
    </location>
</feature>
<accession>A0AAV0H625</accession>
<feature type="non-terminal residue" evidence="3">
    <location>
        <position position="1"/>
    </location>
</feature>
<dbReference type="SUPFAM" id="SSF53098">
    <property type="entry name" value="Ribonuclease H-like"/>
    <property type="match status" value="1"/>
</dbReference>
<dbReference type="InterPro" id="IPR012337">
    <property type="entry name" value="RNaseH-like_sf"/>
</dbReference>
<reference evidence="3" key="1">
    <citation type="submission" date="2022-08" db="EMBL/GenBank/DDBJ databases">
        <authorList>
            <person name="Gutierrez-Valencia J."/>
        </authorList>
    </citation>
    <scope>NUCLEOTIDE SEQUENCE</scope>
</reference>
<evidence type="ECO:0000313" key="4">
    <source>
        <dbReference type="Proteomes" id="UP001154282"/>
    </source>
</evidence>
<dbReference type="EMBL" id="CAMGYJ010000002">
    <property type="protein sequence ID" value="CAI0380682.1"/>
    <property type="molecule type" value="Genomic_DNA"/>
</dbReference>
<feature type="compositionally biased region" description="Basic and acidic residues" evidence="1">
    <location>
        <begin position="135"/>
        <end position="146"/>
    </location>
</feature>
<evidence type="ECO:0000256" key="1">
    <source>
        <dbReference type="SAM" id="MobiDB-lite"/>
    </source>
</evidence>
<feature type="region of interest" description="Disordered" evidence="1">
    <location>
        <begin position="135"/>
        <end position="167"/>
    </location>
</feature>
<dbReference type="PANTHER" id="PTHR23272">
    <property type="entry name" value="BED FINGER-RELATED"/>
    <property type="match status" value="1"/>
</dbReference>
<dbReference type="Pfam" id="PF14372">
    <property type="entry name" value="hAT-like_RNase-H"/>
    <property type="match status" value="1"/>
</dbReference>
<evidence type="ECO:0000313" key="3">
    <source>
        <dbReference type="EMBL" id="CAI0380682.1"/>
    </source>
</evidence>